<dbReference type="PANTHER" id="PTHR46211:SF14">
    <property type="entry name" value="GLYCEROPHOSPHODIESTER PHOSPHODIESTERASE"/>
    <property type="match status" value="1"/>
</dbReference>
<feature type="domain" description="GP-PDE" evidence="1">
    <location>
        <begin position="6"/>
        <end position="275"/>
    </location>
</feature>
<dbReference type="EMBL" id="CP001108">
    <property type="protein sequence ID" value="ACF47131.1"/>
    <property type="molecule type" value="Genomic_DNA"/>
</dbReference>
<dbReference type="HOGENOM" id="CLU_030006_3_1_10"/>
<dbReference type="Gene3D" id="3.20.20.190">
    <property type="entry name" value="Phosphatidylinositol (PI) phosphodiesterase"/>
    <property type="match status" value="1"/>
</dbReference>
<dbReference type="Pfam" id="PF03009">
    <property type="entry name" value="GDPD"/>
    <property type="match status" value="1"/>
</dbReference>
<dbReference type="GO" id="GO:0008081">
    <property type="term" value="F:phosphoric diester hydrolase activity"/>
    <property type="evidence" value="ECO:0007669"/>
    <property type="project" value="InterPro"/>
</dbReference>
<dbReference type="KEGG" id="paa:Paes_2127"/>
<accession>B4S5T4</accession>
<dbReference type="PROSITE" id="PS51704">
    <property type="entry name" value="GP_PDE"/>
    <property type="match status" value="1"/>
</dbReference>
<dbReference type="InterPro" id="IPR017946">
    <property type="entry name" value="PLC-like_Pdiesterase_TIM-brl"/>
</dbReference>
<dbReference type="PANTHER" id="PTHR46211">
    <property type="entry name" value="GLYCEROPHOSPHORYL DIESTER PHOSPHODIESTERASE"/>
    <property type="match status" value="1"/>
</dbReference>
<gene>
    <name evidence="2" type="ordered locus">Paes_2127</name>
</gene>
<dbReference type="GO" id="GO:0006629">
    <property type="term" value="P:lipid metabolic process"/>
    <property type="evidence" value="ECO:0007669"/>
    <property type="project" value="InterPro"/>
</dbReference>
<dbReference type="eggNOG" id="COG0584">
    <property type="taxonomic scope" value="Bacteria"/>
</dbReference>
<proteinExistence type="predicted"/>
<evidence type="ECO:0000313" key="2">
    <source>
        <dbReference type="EMBL" id="ACF47131.1"/>
    </source>
</evidence>
<dbReference type="AlphaFoldDB" id="B4S5T4"/>
<dbReference type="STRING" id="290512.Paes_2127"/>
<reference evidence="2" key="1">
    <citation type="submission" date="2008-06" db="EMBL/GenBank/DDBJ databases">
        <title>Complete sequence of chromosome of Prosthecochloris aestuarii DSM 271.</title>
        <authorList>
            <consortium name="US DOE Joint Genome Institute"/>
            <person name="Lucas S."/>
            <person name="Copeland A."/>
            <person name="Lapidus A."/>
            <person name="Glavina del Rio T."/>
            <person name="Dalin E."/>
            <person name="Tice H."/>
            <person name="Bruce D."/>
            <person name="Goodwin L."/>
            <person name="Pitluck S."/>
            <person name="Schmutz J."/>
            <person name="Larimer F."/>
            <person name="Land M."/>
            <person name="Hauser L."/>
            <person name="Kyrpides N."/>
            <person name="Anderson I."/>
            <person name="Liu Z."/>
            <person name="Li T."/>
            <person name="Zhao F."/>
            <person name="Overmann J."/>
            <person name="Bryant D.A."/>
            <person name="Richardson P."/>
        </authorList>
    </citation>
    <scope>NUCLEOTIDE SEQUENCE [LARGE SCALE GENOMIC DNA]</scope>
    <source>
        <strain evidence="2">DSM 271</strain>
    </source>
</reference>
<name>B4S5T4_PROA2</name>
<evidence type="ECO:0000259" key="1">
    <source>
        <dbReference type="PROSITE" id="PS51704"/>
    </source>
</evidence>
<dbReference type="SUPFAM" id="SSF51695">
    <property type="entry name" value="PLC-like phosphodiesterases"/>
    <property type="match status" value="1"/>
</dbReference>
<protein>
    <submittedName>
        <fullName evidence="2">Glycerophosphoryl diester phosphodiesterase</fullName>
    </submittedName>
</protein>
<dbReference type="InterPro" id="IPR030395">
    <property type="entry name" value="GP_PDE_dom"/>
</dbReference>
<keyword evidence="3" id="KW-1185">Reference proteome</keyword>
<dbReference type="RefSeq" id="WP_012506663.1">
    <property type="nucleotide sequence ID" value="NC_011059.1"/>
</dbReference>
<sequence>MYRHSIEIHAHRGGRDLFPENSMSAFLRSAGLGVTAIELDLVISSDHRIVVSHDPWMNERLCLSPDGAELKESDRERFRLYGMTYEQIRSFDCGKADPDFPSQQAIAGCKPLLSDVFDAVETACASRGRPGSMVYNLEVKSWPEKVGVYHPAPDLYARFLVDGIMSSGVESRIRLQSFDVHLLDALNRLFPGLSLGLLVAPGGDVEKLLAQLSCVPAFVNPFFRDVTVKLVGELHARQFRTVPWTVNEADDMLKLISMGVDGLITDYPERAAGIAGFAADRKNRV</sequence>
<evidence type="ECO:0000313" key="3">
    <source>
        <dbReference type="Proteomes" id="UP000002725"/>
    </source>
</evidence>
<dbReference type="Proteomes" id="UP000002725">
    <property type="component" value="Chromosome"/>
</dbReference>
<organism evidence="2 3">
    <name type="scientific">Prosthecochloris aestuarii (strain DSM 271 / SK 413)</name>
    <dbReference type="NCBI Taxonomy" id="290512"/>
    <lineage>
        <taxon>Bacteria</taxon>
        <taxon>Pseudomonadati</taxon>
        <taxon>Chlorobiota</taxon>
        <taxon>Chlorobiia</taxon>
        <taxon>Chlorobiales</taxon>
        <taxon>Chlorobiaceae</taxon>
        <taxon>Prosthecochloris</taxon>
    </lineage>
</organism>